<dbReference type="PANTHER" id="PTHR34477:SF1">
    <property type="entry name" value="UPF0213 PROTEIN YHBQ"/>
    <property type="match status" value="1"/>
</dbReference>
<dbReference type="InterPro" id="IPR050190">
    <property type="entry name" value="UPF0213_domain"/>
</dbReference>
<evidence type="ECO:0000313" key="4">
    <source>
        <dbReference type="Proteomes" id="UP000824139"/>
    </source>
</evidence>
<comment type="similarity">
    <text evidence="1">Belongs to the UPF0213 family.</text>
</comment>
<organism evidence="3 4">
    <name type="scientific">Candidatus Scatenecus faecavium</name>
    <dbReference type="NCBI Taxonomy" id="2840915"/>
    <lineage>
        <taxon>Bacteria</taxon>
        <taxon>Candidatus Scatenecus</taxon>
    </lineage>
</organism>
<sequence length="82" mass="9822">MEKKYFVYILLTEDDKLYCGYTDDVERRFLAHVSGTGAKYTRAHKPLKIVYKQEFATKSEAMKEEYRIKHLPRSEKFKLINL</sequence>
<dbReference type="AlphaFoldDB" id="A0A9D1FVB5"/>
<evidence type="ECO:0000313" key="3">
    <source>
        <dbReference type="EMBL" id="HIS82784.1"/>
    </source>
</evidence>
<dbReference type="Gene3D" id="3.40.1440.10">
    <property type="entry name" value="GIY-YIG endonuclease"/>
    <property type="match status" value="1"/>
</dbReference>
<gene>
    <name evidence="3" type="ORF">IAD41_04175</name>
</gene>
<dbReference type="Proteomes" id="UP000824139">
    <property type="component" value="Unassembled WGS sequence"/>
</dbReference>
<accession>A0A9D1FVB5</accession>
<feature type="domain" description="GIY-YIG" evidence="2">
    <location>
        <begin position="3"/>
        <end position="79"/>
    </location>
</feature>
<reference evidence="3" key="2">
    <citation type="journal article" date="2021" name="PeerJ">
        <title>Extensive microbial diversity within the chicken gut microbiome revealed by metagenomics and culture.</title>
        <authorList>
            <person name="Gilroy R."/>
            <person name="Ravi A."/>
            <person name="Getino M."/>
            <person name="Pursley I."/>
            <person name="Horton D.L."/>
            <person name="Alikhan N.F."/>
            <person name="Baker D."/>
            <person name="Gharbi K."/>
            <person name="Hall N."/>
            <person name="Watson M."/>
            <person name="Adriaenssens E.M."/>
            <person name="Foster-Nyarko E."/>
            <person name="Jarju S."/>
            <person name="Secka A."/>
            <person name="Antonio M."/>
            <person name="Oren A."/>
            <person name="Chaudhuri R.R."/>
            <person name="La Ragione R."/>
            <person name="Hildebrand F."/>
            <person name="Pallen M.J."/>
        </authorList>
    </citation>
    <scope>NUCLEOTIDE SEQUENCE</scope>
    <source>
        <strain evidence="3">CHK152-2994</strain>
    </source>
</reference>
<evidence type="ECO:0000259" key="2">
    <source>
        <dbReference type="PROSITE" id="PS50164"/>
    </source>
</evidence>
<dbReference type="SUPFAM" id="SSF82771">
    <property type="entry name" value="GIY-YIG endonuclease"/>
    <property type="match status" value="1"/>
</dbReference>
<dbReference type="CDD" id="cd10456">
    <property type="entry name" value="GIY-YIG_UPF0213"/>
    <property type="match status" value="1"/>
</dbReference>
<dbReference type="InterPro" id="IPR000305">
    <property type="entry name" value="GIY-YIG_endonuc"/>
</dbReference>
<name>A0A9D1FVB5_9BACT</name>
<dbReference type="InterPro" id="IPR035901">
    <property type="entry name" value="GIY-YIG_endonuc_sf"/>
</dbReference>
<comment type="caution">
    <text evidence="3">The sequence shown here is derived from an EMBL/GenBank/DDBJ whole genome shotgun (WGS) entry which is preliminary data.</text>
</comment>
<evidence type="ECO:0000256" key="1">
    <source>
        <dbReference type="ARBA" id="ARBA00007435"/>
    </source>
</evidence>
<dbReference type="Pfam" id="PF01541">
    <property type="entry name" value="GIY-YIG"/>
    <property type="match status" value="1"/>
</dbReference>
<proteinExistence type="inferred from homology"/>
<dbReference type="PANTHER" id="PTHR34477">
    <property type="entry name" value="UPF0213 PROTEIN YHBQ"/>
    <property type="match status" value="1"/>
</dbReference>
<protein>
    <submittedName>
        <fullName evidence="3">GIY-YIG nuclease family protein</fullName>
    </submittedName>
</protein>
<reference evidence="3" key="1">
    <citation type="submission" date="2020-10" db="EMBL/GenBank/DDBJ databases">
        <authorList>
            <person name="Gilroy R."/>
        </authorList>
    </citation>
    <scope>NUCLEOTIDE SEQUENCE</scope>
    <source>
        <strain evidence="3">CHK152-2994</strain>
    </source>
</reference>
<dbReference type="PROSITE" id="PS50164">
    <property type="entry name" value="GIY_YIG"/>
    <property type="match status" value="1"/>
</dbReference>
<dbReference type="EMBL" id="DVJO01000090">
    <property type="protein sequence ID" value="HIS82784.1"/>
    <property type="molecule type" value="Genomic_DNA"/>
</dbReference>